<dbReference type="Pfam" id="PF11209">
    <property type="entry name" value="LmeA"/>
    <property type="match status" value="1"/>
</dbReference>
<dbReference type="EMBL" id="CADCTI010000150">
    <property type="protein sequence ID" value="CAA9243792.1"/>
    <property type="molecule type" value="Genomic_DNA"/>
</dbReference>
<evidence type="ECO:0000313" key="1">
    <source>
        <dbReference type="EMBL" id="CAA9243792.1"/>
    </source>
</evidence>
<dbReference type="InterPro" id="IPR021373">
    <property type="entry name" value="DUF2993"/>
</dbReference>
<name>A0A6J4I697_9ACTN</name>
<dbReference type="AlphaFoldDB" id="A0A6J4I697"/>
<sequence length="231" mass="23920">MKALLVVLLLLGGLFVLVDRVAVHVAETQVGEQIAEQAGLAGAPDVDIAGFPFLTQALGGTYDDVRLSLTAAELGQPEGTRADIALNGVHVPLSAVVSGSLAEVPVDSIDGTATLSYALLSAQLGPDTELTPEEDRLRITRTVEILGRPLRLTAVGQVTLEGNDLVVDVQEATGAGVEVPGFLLERSADVLDLRYAVPELPFGLELTGVRPAADGVDIRVAATDTVLRAGG</sequence>
<proteinExistence type="predicted"/>
<reference evidence="1" key="1">
    <citation type="submission" date="2020-02" db="EMBL/GenBank/DDBJ databases">
        <authorList>
            <person name="Meier V. D."/>
        </authorList>
    </citation>
    <scope>NUCLEOTIDE SEQUENCE</scope>
    <source>
        <strain evidence="1">AVDCRST_MAG57</strain>
    </source>
</reference>
<evidence type="ECO:0008006" key="2">
    <source>
        <dbReference type="Google" id="ProtNLM"/>
    </source>
</evidence>
<organism evidence="1">
    <name type="scientific">uncultured Blastococcus sp</name>
    <dbReference type="NCBI Taxonomy" id="217144"/>
    <lineage>
        <taxon>Bacteria</taxon>
        <taxon>Bacillati</taxon>
        <taxon>Actinomycetota</taxon>
        <taxon>Actinomycetes</taxon>
        <taxon>Geodermatophilales</taxon>
        <taxon>Geodermatophilaceae</taxon>
        <taxon>Blastococcus</taxon>
        <taxon>environmental samples</taxon>
    </lineage>
</organism>
<protein>
    <recommendedName>
        <fullName evidence="2">Secreted protein</fullName>
    </recommendedName>
</protein>
<gene>
    <name evidence="1" type="ORF">AVDCRST_MAG57-1752</name>
</gene>
<accession>A0A6J4I697</accession>